<evidence type="ECO:0000313" key="6">
    <source>
        <dbReference type="Proteomes" id="UP000245591"/>
    </source>
</evidence>
<dbReference type="Proteomes" id="UP000245591">
    <property type="component" value="Unassembled WGS sequence"/>
</dbReference>
<dbReference type="Pfam" id="PF01154">
    <property type="entry name" value="HMG_CoA_synt_N"/>
    <property type="match status" value="1"/>
</dbReference>
<proteinExistence type="inferred from homology"/>
<feature type="domain" description="Hydroxymethylglutaryl-coenzyme A synthase N-terminal" evidence="3">
    <location>
        <begin position="54"/>
        <end position="97"/>
    </location>
</feature>
<dbReference type="GO" id="GO:0006084">
    <property type="term" value="P:acetyl-CoA metabolic process"/>
    <property type="evidence" value="ECO:0007669"/>
    <property type="project" value="InterPro"/>
</dbReference>
<comment type="similarity">
    <text evidence="1">Belongs to the thiolase-like superfamily. HMG-CoA synthase family.</text>
</comment>
<protein>
    <submittedName>
        <fullName evidence="5">Uncharacterized protein</fullName>
    </submittedName>
</protein>
<evidence type="ECO:0000259" key="3">
    <source>
        <dbReference type="Pfam" id="PF01154"/>
    </source>
</evidence>
<dbReference type="InterPro" id="IPR016039">
    <property type="entry name" value="Thiolase-like"/>
</dbReference>
<feature type="domain" description="Hydroxymethylglutaryl-coenzyme A synthase C-terminal" evidence="4">
    <location>
        <begin position="142"/>
        <end position="189"/>
    </location>
</feature>
<dbReference type="InterPro" id="IPR013528">
    <property type="entry name" value="HMG_CoA_synth_N"/>
</dbReference>
<organism evidence="5 6">
    <name type="scientific">Smittium angustum</name>
    <dbReference type="NCBI Taxonomy" id="133377"/>
    <lineage>
        <taxon>Eukaryota</taxon>
        <taxon>Fungi</taxon>
        <taxon>Fungi incertae sedis</taxon>
        <taxon>Zoopagomycota</taxon>
        <taxon>Kickxellomycotina</taxon>
        <taxon>Harpellomycetes</taxon>
        <taxon>Harpellales</taxon>
        <taxon>Legeriomycetaceae</taxon>
        <taxon>Smittium</taxon>
    </lineage>
</organism>
<evidence type="ECO:0000313" key="5">
    <source>
        <dbReference type="EMBL" id="PWA02668.1"/>
    </source>
</evidence>
<gene>
    <name evidence="5" type="ORF">BB558_001187</name>
</gene>
<reference evidence="5 6" key="1">
    <citation type="journal article" date="2018" name="MBio">
        <title>Comparative Genomics Reveals the Core Gene Toolbox for the Fungus-Insect Symbiosis.</title>
        <authorList>
            <person name="Wang Y."/>
            <person name="Stata M."/>
            <person name="Wang W."/>
            <person name="Stajich J.E."/>
            <person name="White M.M."/>
            <person name="Moncalvo J.M."/>
        </authorList>
    </citation>
    <scope>NUCLEOTIDE SEQUENCE [LARGE SCALE GENOMIC DNA]</scope>
    <source>
        <strain evidence="5 6">AUS-126-30</strain>
    </source>
</reference>
<dbReference type="EMBL" id="MBFU01000066">
    <property type="protein sequence ID" value="PWA02668.1"/>
    <property type="molecule type" value="Genomic_DNA"/>
</dbReference>
<dbReference type="Gene3D" id="3.40.47.10">
    <property type="match status" value="1"/>
</dbReference>
<dbReference type="Pfam" id="PF08540">
    <property type="entry name" value="HMG_CoA_synt_C"/>
    <property type="match status" value="1"/>
</dbReference>
<evidence type="ECO:0000256" key="2">
    <source>
        <dbReference type="ARBA" id="ARBA00022679"/>
    </source>
</evidence>
<sequence length="190" mass="21310">MTDLFNMDLLYTTNETQIQTINIEVSIEKFITHLVFNLSVKYTETKKAFFHDDLKDVVSMTLTVGVETMIDKSKAAKTLLMSLFEESGNHSIEGITLKCIFGWPISLVVSSYIVFYVSANARPSGNFGIACILAGPDAPLALEFPLRDTRMNCLYDFHKPDVSSLFPAVDGRLSAVSYIRTLNYAYFGYI</sequence>
<dbReference type="AlphaFoldDB" id="A0A2U1JCG2"/>
<accession>A0A2U1JCG2</accession>
<name>A0A2U1JCG2_SMIAN</name>
<keyword evidence="2" id="KW-0808">Transferase</keyword>
<evidence type="ECO:0000256" key="1">
    <source>
        <dbReference type="ARBA" id="ARBA00007061"/>
    </source>
</evidence>
<dbReference type="InterPro" id="IPR013746">
    <property type="entry name" value="HMG_CoA_synt_C_dom"/>
</dbReference>
<dbReference type="PANTHER" id="PTHR43323">
    <property type="entry name" value="3-HYDROXY-3-METHYLGLUTARYL COENZYME A SYNTHASE"/>
    <property type="match status" value="1"/>
</dbReference>
<dbReference type="GO" id="GO:0010142">
    <property type="term" value="P:farnesyl diphosphate biosynthetic process, mevalonate pathway"/>
    <property type="evidence" value="ECO:0007669"/>
    <property type="project" value="InterPro"/>
</dbReference>
<dbReference type="PANTHER" id="PTHR43323:SF2">
    <property type="entry name" value="HYDROXYMETHYLGLUTARYL-COA SYNTHASE"/>
    <property type="match status" value="1"/>
</dbReference>
<keyword evidence="6" id="KW-1185">Reference proteome</keyword>
<dbReference type="GO" id="GO:0004421">
    <property type="term" value="F:hydroxymethylglutaryl-CoA synthase activity"/>
    <property type="evidence" value="ECO:0007669"/>
    <property type="project" value="InterPro"/>
</dbReference>
<evidence type="ECO:0000259" key="4">
    <source>
        <dbReference type="Pfam" id="PF08540"/>
    </source>
</evidence>
<comment type="caution">
    <text evidence="5">The sequence shown here is derived from an EMBL/GenBank/DDBJ whole genome shotgun (WGS) entry which is preliminary data.</text>
</comment>